<dbReference type="InterPro" id="IPR001019">
    <property type="entry name" value="Gprotein_alpha_su"/>
</dbReference>
<dbReference type="SMART" id="SM00275">
    <property type="entry name" value="G_alpha"/>
    <property type="match status" value="1"/>
</dbReference>
<keyword evidence="5 11" id="KW-0460">Magnesium</keyword>
<name>A0A7R8CSL0_LEPSM</name>
<feature type="binding site" evidence="10">
    <location>
        <position position="382"/>
    </location>
    <ligand>
        <name>GTP</name>
        <dbReference type="ChEBI" id="CHEBI:37565"/>
    </ligand>
</feature>
<keyword evidence="7" id="KW-0564">Palmitate</keyword>
<dbReference type="SUPFAM" id="SSF47895">
    <property type="entry name" value="Transducin (alpha subunit), insertion domain"/>
    <property type="match status" value="1"/>
</dbReference>
<keyword evidence="13" id="KW-1185">Reference proteome</keyword>
<dbReference type="Pfam" id="PF00503">
    <property type="entry name" value="G-alpha"/>
    <property type="match status" value="1"/>
</dbReference>
<keyword evidence="9" id="KW-0449">Lipoprotein</keyword>
<feature type="binding site" evidence="10">
    <location>
        <begin position="258"/>
        <end position="264"/>
    </location>
    <ligand>
        <name>GTP</name>
        <dbReference type="ChEBI" id="CHEBI:37565"/>
    </ligand>
</feature>
<dbReference type="SUPFAM" id="SSF52540">
    <property type="entry name" value="P-loop containing nucleoside triphosphate hydrolases"/>
    <property type="match status" value="1"/>
</dbReference>
<dbReference type="InterPro" id="IPR001408">
    <property type="entry name" value="Gprotein_alpha_I"/>
</dbReference>
<feature type="binding site" evidence="11">
    <location>
        <position position="264"/>
    </location>
    <ligand>
        <name>Mg(2+)</name>
        <dbReference type="ChEBI" id="CHEBI:18420"/>
    </ligand>
</feature>
<evidence type="ECO:0000256" key="6">
    <source>
        <dbReference type="ARBA" id="ARBA00023134"/>
    </source>
</evidence>
<dbReference type="GO" id="GO:0007188">
    <property type="term" value="P:adenylate cyclase-modulating G protein-coupled receptor signaling pathway"/>
    <property type="evidence" value="ECO:0007669"/>
    <property type="project" value="InterPro"/>
</dbReference>
<accession>A0A7R8CSL0</accession>
<reference evidence="12" key="1">
    <citation type="submission" date="2021-02" db="EMBL/GenBank/DDBJ databases">
        <authorList>
            <person name="Bekaert M."/>
        </authorList>
    </citation>
    <scope>NUCLEOTIDE SEQUENCE</scope>
    <source>
        <strain evidence="12">IoA-00</strain>
    </source>
</reference>
<organism evidence="12 13">
    <name type="scientific">Lepeophtheirus salmonis</name>
    <name type="common">Salmon louse</name>
    <name type="synonym">Caligus salmonis</name>
    <dbReference type="NCBI Taxonomy" id="72036"/>
    <lineage>
        <taxon>Eukaryota</taxon>
        <taxon>Metazoa</taxon>
        <taxon>Ecdysozoa</taxon>
        <taxon>Arthropoda</taxon>
        <taxon>Crustacea</taxon>
        <taxon>Multicrustacea</taxon>
        <taxon>Hexanauplia</taxon>
        <taxon>Copepoda</taxon>
        <taxon>Siphonostomatoida</taxon>
        <taxon>Caligidae</taxon>
        <taxon>Lepeophtheirus</taxon>
    </lineage>
</organism>
<dbReference type="InterPro" id="IPR027417">
    <property type="entry name" value="P-loop_NTPase"/>
</dbReference>
<keyword evidence="2" id="KW-0519">Myristate</keyword>
<dbReference type="FunFam" id="3.40.50.300:FF:003800">
    <property type="entry name" value="Guanine nucleotide-binding protein G(k) subunit alpha"/>
    <property type="match status" value="1"/>
</dbReference>
<dbReference type="PROSITE" id="PS51882">
    <property type="entry name" value="G_ALPHA"/>
    <property type="match status" value="1"/>
</dbReference>
<dbReference type="CDD" id="cd00066">
    <property type="entry name" value="G-alpha"/>
    <property type="match status" value="1"/>
</dbReference>
<evidence type="ECO:0000256" key="3">
    <source>
        <dbReference type="ARBA" id="ARBA00022723"/>
    </source>
</evidence>
<comment type="similarity">
    <text evidence="1">Belongs to the G-alpha family. G(i/o/t/z) subfamily.</text>
</comment>
<dbReference type="GO" id="GO:0005525">
    <property type="term" value="F:GTP binding"/>
    <property type="evidence" value="ECO:0007669"/>
    <property type="project" value="UniProtKB-KW"/>
</dbReference>
<evidence type="ECO:0000256" key="1">
    <source>
        <dbReference type="ARBA" id="ARBA00006628"/>
    </source>
</evidence>
<protein>
    <submittedName>
        <fullName evidence="12">GNAO</fullName>
    </submittedName>
</protein>
<evidence type="ECO:0000256" key="7">
    <source>
        <dbReference type="ARBA" id="ARBA00023139"/>
    </source>
</evidence>
<proteinExistence type="inferred from homology"/>
<dbReference type="GO" id="GO:0005834">
    <property type="term" value="C:heterotrimeric G-protein complex"/>
    <property type="evidence" value="ECO:0007669"/>
    <property type="project" value="TreeGrafter"/>
</dbReference>
<gene>
    <name evidence="12" type="ORF">LSAA_7197</name>
</gene>
<dbReference type="GO" id="GO:0046872">
    <property type="term" value="F:metal ion binding"/>
    <property type="evidence" value="ECO:0007669"/>
    <property type="project" value="UniProtKB-KW"/>
</dbReference>
<dbReference type="FunFam" id="3.40.50.300:FF:000720">
    <property type="entry name" value="Guanine nucleotide-binding protein G(k) subunit alpha"/>
    <property type="match status" value="1"/>
</dbReference>
<dbReference type="GO" id="GO:0001664">
    <property type="term" value="F:G protein-coupled receptor binding"/>
    <property type="evidence" value="ECO:0007669"/>
    <property type="project" value="TreeGrafter"/>
</dbReference>
<evidence type="ECO:0000256" key="2">
    <source>
        <dbReference type="ARBA" id="ARBA00022707"/>
    </source>
</evidence>
<dbReference type="GO" id="GO:0003924">
    <property type="term" value="F:GTPase activity"/>
    <property type="evidence" value="ECO:0007669"/>
    <property type="project" value="InterPro"/>
</dbReference>
<dbReference type="PRINTS" id="PR00318">
    <property type="entry name" value="GPROTEINA"/>
</dbReference>
<dbReference type="PRINTS" id="PR00441">
    <property type="entry name" value="GPROTEINAI"/>
</dbReference>
<dbReference type="PANTHER" id="PTHR10218">
    <property type="entry name" value="GTP-BINDING PROTEIN ALPHA SUBUNIT"/>
    <property type="match status" value="1"/>
</dbReference>
<evidence type="ECO:0000256" key="11">
    <source>
        <dbReference type="PIRSR" id="PIRSR601019-2"/>
    </source>
</evidence>
<evidence type="ECO:0000256" key="5">
    <source>
        <dbReference type="ARBA" id="ARBA00022842"/>
    </source>
</evidence>
<dbReference type="PANTHER" id="PTHR10218:SF362">
    <property type="entry name" value="G PROTEIN ALPHA O SUBUNIT"/>
    <property type="match status" value="1"/>
</dbReference>
<keyword evidence="4 10" id="KW-0547">Nucleotide-binding</keyword>
<keyword evidence="3 11" id="KW-0479">Metal-binding</keyword>
<evidence type="ECO:0000256" key="4">
    <source>
        <dbReference type="ARBA" id="ARBA00022741"/>
    </source>
</evidence>
<dbReference type="GO" id="GO:0031683">
    <property type="term" value="F:G-protein beta/gamma-subunit complex binding"/>
    <property type="evidence" value="ECO:0007669"/>
    <property type="project" value="InterPro"/>
</dbReference>
<feature type="binding site" evidence="10">
    <location>
        <begin position="233"/>
        <end position="234"/>
    </location>
    <ligand>
        <name>GTP</name>
        <dbReference type="ChEBI" id="CHEBI:37565"/>
    </ligand>
</feature>
<keyword evidence="6 10" id="KW-0342">GTP-binding</keyword>
<dbReference type="Gene3D" id="3.40.50.300">
    <property type="entry name" value="P-loop containing nucleotide triphosphate hydrolases"/>
    <property type="match status" value="3"/>
</dbReference>
<dbReference type="EMBL" id="HG994582">
    <property type="protein sequence ID" value="CAF2881664.1"/>
    <property type="molecule type" value="Genomic_DNA"/>
</dbReference>
<evidence type="ECO:0000256" key="8">
    <source>
        <dbReference type="ARBA" id="ARBA00023224"/>
    </source>
</evidence>
<keyword evidence="8" id="KW-0807">Transducer</keyword>
<dbReference type="GO" id="GO:0005737">
    <property type="term" value="C:cytoplasm"/>
    <property type="evidence" value="ECO:0007669"/>
    <property type="project" value="TreeGrafter"/>
</dbReference>
<dbReference type="OrthoDB" id="5817230at2759"/>
<sequence>MVSSDTQKDVDLERKYERGEEIGIQAMWEEYRTDKQFFCFLFFIDVCEKGEERSGLEEVRRNSRKPLGVMCSSFIHNNLLLLEEANFTAKMGCAMSAEERASRARSKQIEKNLKEDGIQAAKDIKLLLLGAGESGKIIHESGFTSEDFKQYRPVVYSNTIQSLVAILRAMPNLGISFSNGDREADAKMVMDVVSRMEDTEPFSEELLHGMKRLWVDAGVQECFSRSNEYQLNDSAKYFLDDLDRLGAKEYQPTEQDILRTRVKTTGIVEVHFSFKNLNFKLFDVGGQRSERKKWIHCFEDVTAIIFCVAMSEYDQVLHEDETTNRMQENLFEEKILRSSLTICFPEYAGAQEYGEAAAYIQAQFEAKNKSTTKEIYCHMTCATDTQNVVAYTKFSAKYANIFFFFKQSQNVVSSPGFDLSTGHRYRKGFKIRSICVDDSQTKLFI</sequence>
<evidence type="ECO:0000313" key="13">
    <source>
        <dbReference type="Proteomes" id="UP000675881"/>
    </source>
</evidence>
<dbReference type="AlphaFoldDB" id="A0A7R8CSL0"/>
<evidence type="ECO:0000313" key="12">
    <source>
        <dbReference type="EMBL" id="CAF2881664.1"/>
    </source>
</evidence>
<dbReference type="InterPro" id="IPR011025">
    <property type="entry name" value="GproteinA_insert"/>
</dbReference>
<evidence type="ECO:0000256" key="10">
    <source>
        <dbReference type="PIRSR" id="PIRSR601019-1"/>
    </source>
</evidence>
<dbReference type="Proteomes" id="UP000675881">
    <property type="component" value="Chromosome 3"/>
</dbReference>
<feature type="binding site" evidence="10">
    <location>
        <begin position="283"/>
        <end position="287"/>
    </location>
    <ligand>
        <name>GTP</name>
        <dbReference type="ChEBI" id="CHEBI:37565"/>
    </ligand>
</feature>
<evidence type="ECO:0000256" key="9">
    <source>
        <dbReference type="ARBA" id="ARBA00023288"/>
    </source>
</evidence>